<dbReference type="PANTHER" id="PTHR35802">
    <property type="entry name" value="PROTEASE SYNTHASE AND SPORULATION PROTEIN PAI 2"/>
    <property type="match status" value="1"/>
</dbReference>
<reference evidence="2" key="1">
    <citation type="submission" date="2016-10" db="EMBL/GenBank/DDBJ databases">
        <authorList>
            <person name="Varghese N."/>
            <person name="Submissions S."/>
        </authorList>
    </citation>
    <scope>NUCLEOTIDE SEQUENCE [LARGE SCALE GENOMIC DNA]</scope>
    <source>
        <strain evidence="2">DSM 17834</strain>
    </source>
</reference>
<dbReference type="InterPro" id="IPR012349">
    <property type="entry name" value="Split_barrel_FMN-bd"/>
</dbReference>
<evidence type="ECO:0000313" key="1">
    <source>
        <dbReference type="EMBL" id="SFP69794.1"/>
    </source>
</evidence>
<accession>A0A1I5SGA4</accession>
<name>A0A1I5SGA4_9PSED</name>
<dbReference type="PIRSF" id="PIRSF010372">
    <property type="entry name" value="PaiB"/>
    <property type="match status" value="1"/>
</dbReference>
<sequence length="210" mass="22939">MYSPAAFRIDDLAELHAQIERTPLAILVTQAEQGLQASHLPLLLDPDAGENGTLLGHFARANPQWRDLAAGAEALVIFPGASAYVSPGYYPSKARDHKAVPTWNYQTVHVWGHAAVFDEPARLRELVGRLSAHHESGQAQPWSLDEAPADYLDAMLRAIVGFELPIARIAGKRKLSQNQPADNRAGVRAALATRATPNEQEVARLMDSLR</sequence>
<dbReference type="AlphaFoldDB" id="A0A1I5SGA4"/>
<dbReference type="Gene3D" id="2.30.110.10">
    <property type="entry name" value="Electron Transport, Fmn-binding Protein, Chain A"/>
    <property type="match status" value="1"/>
</dbReference>
<organism evidence="1 2">
    <name type="scientific">Pseudomonas borbori</name>
    <dbReference type="NCBI Taxonomy" id="289003"/>
    <lineage>
        <taxon>Bacteria</taxon>
        <taxon>Pseudomonadati</taxon>
        <taxon>Pseudomonadota</taxon>
        <taxon>Gammaproteobacteria</taxon>
        <taxon>Pseudomonadales</taxon>
        <taxon>Pseudomonadaceae</taxon>
        <taxon>Pseudomonas</taxon>
    </lineage>
</organism>
<keyword evidence="2" id="KW-1185">Reference proteome</keyword>
<dbReference type="OrthoDB" id="9794948at2"/>
<dbReference type="RefSeq" id="WP_090501736.1">
    <property type="nucleotide sequence ID" value="NZ_FOWX01000016.1"/>
</dbReference>
<dbReference type="SUPFAM" id="SSF50475">
    <property type="entry name" value="FMN-binding split barrel"/>
    <property type="match status" value="1"/>
</dbReference>
<dbReference type="PANTHER" id="PTHR35802:SF1">
    <property type="entry name" value="PROTEASE SYNTHASE AND SPORULATION PROTEIN PAI 2"/>
    <property type="match status" value="1"/>
</dbReference>
<dbReference type="InterPro" id="IPR007396">
    <property type="entry name" value="TR_PAI2-type"/>
</dbReference>
<evidence type="ECO:0000313" key="2">
    <source>
        <dbReference type="Proteomes" id="UP000198784"/>
    </source>
</evidence>
<dbReference type="Proteomes" id="UP000198784">
    <property type="component" value="Unassembled WGS sequence"/>
</dbReference>
<dbReference type="EMBL" id="FOWX01000016">
    <property type="protein sequence ID" value="SFP69794.1"/>
    <property type="molecule type" value="Genomic_DNA"/>
</dbReference>
<dbReference type="STRING" id="289003.SAMN05216190_11626"/>
<proteinExistence type="predicted"/>
<protein>
    <submittedName>
        <fullName evidence="1">Negative transcriptional regulator, PaiB family</fullName>
    </submittedName>
</protein>
<dbReference type="Pfam" id="PF04299">
    <property type="entry name" value="FMN_bind_2"/>
    <property type="match status" value="1"/>
</dbReference>
<gene>
    <name evidence="1" type="ORF">SAMN05216190_11626</name>
</gene>